<sequence length="212" mass="24217">MDERRTKVEPMVTLTRTMVRWEDVEGLYGRGIFELNLYLFLWNLLHVGRSKAHNRQFFFLCKVPTRCEVNYVHDLDQESKLDHESHGQITHLEFGSDLGNLILTETSAPGILVLQGYIGPVGNHLYLLSLTYLASMDSSSTSTSRVPTKLTHFKAQVMHPQFYEEFRLRESRVNTLHRASLLALNSSRKTPSRTVAIHSANQSMHSATLSTK</sequence>
<gene>
    <name evidence="1" type="ORF">VNO77_30434</name>
</gene>
<name>A0AAN9KQ90_CANGL</name>
<evidence type="ECO:0000313" key="1">
    <source>
        <dbReference type="EMBL" id="KAK7320711.1"/>
    </source>
</evidence>
<protein>
    <submittedName>
        <fullName evidence="1">Uncharacterized protein</fullName>
    </submittedName>
</protein>
<evidence type="ECO:0000313" key="2">
    <source>
        <dbReference type="Proteomes" id="UP001367508"/>
    </source>
</evidence>
<comment type="caution">
    <text evidence="1">The sequence shown here is derived from an EMBL/GenBank/DDBJ whole genome shotgun (WGS) entry which is preliminary data.</text>
</comment>
<dbReference type="EMBL" id="JAYMYQ010000007">
    <property type="protein sequence ID" value="KAK7320711.1"/>
    <property type="molecule type" value="Genomic_DNA"/>
</dbReference>
<proteinExistence type="predicted"/>
<keyword evidence="2" id="KW-1185">Reference proteome</keyword>
<organism evidence="1 2">
    <name type="scientific">Canavalia gladiata</name>
    <name type="common">Sword bean</name>
    <name type="synonym">Dolichos gladiatus</name>
    <dbReference type="NCBI Taxonomy" id="3824"/>
    <lineage>
        <taxon>Eukaryota</taxon>
        <taxon>Viridiplantae</taxon>
        <taxon>Streptophyta</taxon>
        <taxon>Embryophyta</taxon>
        <taxon>Tracheophyta</taxon>
        <taxon>Spermatophyta</taxon>
        <taxon>Magnoliopsida</taxon>
        <taxon>eudicotyledons</taxon>
        <taxon>Gunneridae</taxon>
        <taxon>Pentapetalae</taxon>
        <taxon>rosids</taxon>
        <taxon>fabids</taxon>
        <taxon>Fabales</taxon>
        <taxon>Fabaceae</taxon>
        <taxon>Papilionoideae</taxon>
        <taxon>50 kb inversion clade</taxon>
        <taxon>NPAAA clade</taxon>
        <taxon>indigoferoid/millettioid clade</taxon>
        <taxon>Phaseoleae</taxon>
        <taxon>Canavalia</taxon>
    </lineage>
</organism>
<accession>A0AAN9KQ90</accession>
<reference evidence="1 2" key="1">
    <citation type="submission" date="2024-01" db="EMBL/GenBank/DDBJ databases">
        <title>The genomes of 5 underutilized Papilionoideae crops provide insights into root nodulation and disease resistanc.</title>
        <authorList>
            <person name="Jiang F."/>
        </authorList>
    </citation>
    <scope>NUCLEOTIDE SEQUENCE [LARGE SCALE GENOMIC DNA]</scope>
    <source>
        <strain evidence="1">LVBAO_FW01</strain>
        <tissue evidence="1">Leaves</tissue>
    </source>
</reference>
<dbReference type="AlphaFoldDB" id="A0AAN9KQ90"/>
<dbReference type="Proteomes" id="UP001367508">
    <property type="component" value="Unassembled WGS sequence"/>
</dbReference>